<dbReference type="EMBL" id="REGN01001670">
    <property type="protein sequence ID" value="RNA33195.1"/>
    <property type="molecule type" value="Genomic_DNA"/>
</dbReference>
<keyword evidence="2" id="KW-1185">Reference proteome</keyword>
<proteinExistence type="predicted"/>
<evidence type="ECO:0000313" key="2">
    <source>
        <dbReference type="Proteomes" id="UP000276133"/>
    </source>
</evidence>
<accession>A0A3M7SC18</accession>
<gene>
    <name evidence="1" type="ORF">BpHYR1_019983</name>
</gene>
<dbReference type="Proteomes" id="UP000276133">
    <property type="component" value="Unassembled WGS sequence"/>
</dbReference>
<name>A0A3M7SC18_BRAPC</name>
<evidence type="ECO:0000313" key="1">
    <source>
        <dbReference type="EMBL" id="RNA33195.1"/>
    </source>
</evidence>
<protein>
    <submittedName>
        <fullName evidence="1">Uncharacterized protein</fullName>
    </submittedName>
</protein>
<dbReference type="AlphaFoldDB" id="A0A3M7SC18"/>
<sequence length="67" mass="7867">MTMNHCQLNYIDVEVALKFDASSLKVGLSKRRIFFYEGILIEVFQEGSTDKYRFNYWISTSILLPIL</sequence>
<organism evidence="1 2">
    <name type="scientific">Brachionus plicatilis</name>
    <name type="common">Marine rotifer</name>
    <name type="synonym">Brachionus muelleri</name>
    <dbReference type="NCBI Taxonomy" id="10195"/>
    <lineage>
        <taxon>Eukaryota</taxon>
        <taxon>Metazoa</taxon>
        <taxon>Spiralia</taxon>
        <taxon>Gnathifera</taxon>
        <taxon>Rotifera</taxon>
        <taxon>Eurotatoria</taxon>
        <taxon>Monogononta</taxon>
        <taxon>Pseudotrocha</taxon>
        <taxon>Ploima</taxon>
        <taxon>Brachionidae</taxon>
        <taxon>Brachionus</taxon>
    </lineage>
</organism>
<reference evidence="1 2" key="1">
    <citation type="journal article" date="2018" name="Sci. Rep.">
        <title>Genomic signatures of local adaptation to the degree of environmental predictability in rotifers.</title>
        <authorList>
            <person name="Franch-Gras L."/>
            <person name="Hahn C."/>
            <person name="Garcia-Roger E.M."/>
            <person name="Carmona M.J."/>
            <person name="Serra M."/>
            <person name="Gomez A."/>
        </authorList>
    </citation>
    <scope>NUCLEOTIDE SEQUENCE [LARGE SCALE GENOMIC DNA]</scope>
    <source>
        <strain evidence="1">HYR1</strain>
    </source>
</reference>
<comment type="caution">
    <text evidence="1">The sequence shown here is derived from an EMBL/GenBank/DDBJ whole genome shotgun (WGS) entry which is preliminary data.</text>
</comment>